<reference evidence="1 2" key="1">
    <citation type="submission" date="2015-12" db="EMBL/GenBank/DDBJ databases">
        <title>Genome sequence of Mucilaginibacter gotjawali.</title>
        <authorList>
            <person name="Lee J.S."/>
            <person name="Lee K.C."/>
            <person name="Kim K.K."/>
            <person name="Lee B.W."/>
        </authorList>
    </citation>
    <scope>NUCLEOTIDE SEQUENCE [LARGE SCALE GENOMIC DNA]</scope>
    <source>
        <strain evidence="1 2">SA3-7</strain>
    </source>
</reference>
<accession>A0A0X8X0J6</accession>
<dbReference type="KEGG" id="mgot:MgSA37_01629"/>
<dbReference type="Pfam" id="PF01734">
    <property type="entry name" value="Patatin"/>
    <property type="match status" value="1"/>
</dbReference>
<sequence length="298" mass="32788">MKQKAALVLSGGGARGIAHIGVIEELVKKGFDITSIAGTSMGAVVGGVYALGKMEEYKNWLYTLDKIKLFSLVDFTLSSQGLVKGDKLLNTVKTFIPDANIEDLKIPYAAVAADIIHKKEVVFTTGSLFEAIRASMAIPTVFTPVKFDDGLLIDGGIINNMPINRIKRTPGDILIAVNVNADIPVEKPPVEKTETAATQSTYQKKLRDFYNQLHILHPSGNEEKSNGEEKLGYFNLINKTLSFMTYHITQMTLENYSPDILVDVSRHSCGTFDFYRAEEMVELGRYAAIKCLAAYNPA</sequence>
<dbReference type="InterPro" id="IPR016035">
    <property type="entry name" value="Acyl_Trfase/lysoPLipase"/>
</dbReference>
<name>A0A0X8X0J6_9SPHI</name>
<dbReference type="SUPFAM" id="SSF52151">
    <property type="entry name" value="FabD/lysophospholipase-like"/>
    <property type="match status" value="1"/>
</dbReference>
<dbReference type="OrthoDB" id="9770965at2"/>
<dbReference type="PANTHER" id="PTHR14226:SF76">
    <property type="entry name" value="NTE FAMILY PROTEIN RSSA"/>
    <property type="match status" value="1"/>
</dbReference>
<keyword evidence="2" id="KW-1185">Reference proteome</keyword>
<dbReference type="PANTHER" id="PTHR14226">
    <property type="entry name" value="NEUROPATHY TARGET ESTERASE/SWISS CHEESE D.MELANOGASTER"/>
    <property type="match status" value="1"/>
</dbReference>
<dbReference type="AlphaFoldDB" id="A0A0X8X0J6"/>
<dbReference type="GO" id="GO:0016042">
    <property type="term" value="P:lipid catabolic process"/>
    <property type="evidence" value="ECO:0007669"/>
    <property type="project" value="UniProtKB-UniRule"/>
</dbReference>
<dbReference type="RefSeq" id="WP_096351037.1">
    <property type="nucleotide sequence ID" value="NZ_AP017313.1"/>
</dbReference>
<dbReference type="Gene3D" id="3.40.1090.10">
    <property type="entry name" value="Cytosolic phospholipase A2 catalytic domain"/>
    <property type="match status" value="2"/>
</dbReference>
<dbReference type="GO" id="GO:0016787">
    <property type="term" value="F:hydrolase activity"/>
    <property type="evidence" value="ECO:0007669"/>
    <property type="project" value="UniProtKB-UniRule"/>
</dbReference>
<dbReference type="EMBL" id="AP017313">
    <property type="protein sequence ID" value="BAU53461.1"/>
    <property type="molecule type" value="Genomic_DNA"/>
</dbReference>
<organism evidence="1 2">
    <name type="scientific">Mucilaginibacter gotjawali</name>
    <dbReference type="NCBI Taxonomy" id="1550579"/>
    <lineage>
        <taxon>Bacteria</taxon>
        <taxon>Pseudomonadati</taxon>
        <taxon>Bacteroidota</taxon>
        <taxon>Sphingobacteriia</taxon>
        <taxon>Sphingobacteriales</taxon>
        <taxon>Sphingobacteriaceae</taxon>
        <taxon>Mucilaginibacter</taxon>
    </lineage>
</organism>
<evidence type="ECO:0000313" key="1">
    <source>
        <dbReference type="EMBL" id="BAU53461.1"/>
    </source>
</evidence>
<gene>
    <name evidence="1" type="primary">rssA</name>
    <name evidence="1" type="ORF">MgSA37_01629</name>
</gene>
<proteinExistence type="predicted"/>
<evidence type="ECO:0000313" key="2">
    <source>
        <dbReference type="Proteomes" id="UP000218263"/>
    </source>
</evidence>
<dbReference type="InterPro" id="IPR050301">
    <property type="entry name" value="NTE"/>
</dbReference>
<dbReference type="PROSITE" id="PS51635">
    <property type="entry name" value="PNPLA"/>
    <property type="match status" value="1"/>
</dbReference>
<dbReference type="InterPro" id="IPR002641">
    <property type="entry name" value="PNPLA_dom"/>
</dbReference>
<dbReference type="Proteomes" id="UP000218263">
    <property type="component" value="Chromosome"/>
</dbReference>
<protein>
    <submittedName>
        <fullName evidence="1">NTE family protein RssA</fullName>
    </submittedName>
</protein>